<feature type="region of interest" description="Disordered" evidence="1">
    <location>
        <begin position="1"/>
        <end position="37"/>
    </location>
</feature>
<dbReference type="EMBL" id="BAABME010027926">
    <property type="protein sequence ID" value="GAA0176317.1"/>
    <property type="molecule type" value="Genomic_DNA"/>
</dbReference>
<reference evidence="2 3" key="1">
    <citation type="submission" date="2024-01" db="EMBL/GenBank/DDBJ databases">
        <title>The complete chloroplast genome sequence of Lithospermum erythrorhizon: insights into the phylogenetic relationship among Boraginaceae species and the maternal lineages of purple gromwells.</title>
        <authorList>
            <person name="Okada T."/>
            <person name="Watanabe K."/>
        </authorList>
    </citation>
    <scope>NUCLEOTIDE SEQUENCE [LARGE SCALE GENOMIC DNA]</scope>
</reference>
<name>A0AAV3RIS4_LITER</name>
<evidence type="ECO:0000256" key="1">
    <source>
        <dbReference type="SAM" id="MobiDB-lite"/>
    </source>
</evidence>
<dbReference type="Proteomes" id="UP001454036">
    <property type="component" value="Unassembled WGS sequence"/>
</dbReference>
<accession>A0AAV3RIS4</accession>
<evidence type="ECO:0000313" key="2">
    <source>
        <dbReference type="EMBL" id="GAA0176317.1"/>
    </source>
</evidence>
<gene>
    <name evidence="2" type="ORF">LIER_42060</name>
</gene>
<feature type="region of interest" description="Disordered" evidence="1">
    <location>
        <begin position="81"/>
        <end position="100"/>
    </location>
</feature>
<comment type="caution">
    <text evidence="2">The sequence shown here is derived from an EMBL/GenBank/DDBJ whole genome shotgun (WGS) entry which is preliminary data.</text>
</comment>
<sequence length="124" mass="14494">MAEIQKQQENTMFSEETENHQENASFPEENEEENKKFNSTISSNEAFLGELNLVLILSYLSCSEEIVDLKEVKETEYIKEQIAKHSSSSPRKKARETSDFRAVGRLQTSRFQQKMVDCRHSRRM</sequence>
<dbReference type="AlphaFoldDB" id="A0AAV3RIS4"/>
<feature type="compositionally biased region" description="Polar residues" evidence="1">
    <location>
        <begin position="1"/>
        <end position="14"/>
    </location>
</feature>
<protein>
    <submittedName>
        <fullName evidence="2">Uncharacterized protein</fullName>
    </submittedName>
</protein>
<keyword evidence="3" id="KW-1185">Reference proteome</keyword>
<organism evidence="2 3">
    <name type="scientific">Lithospermum erythrorhizon</name>
    <name type="common">Purple gromwell</name>
    <name type="synonym">Lithospermum officinale var. erythrorhizon</name>
    <dbReference type="NCBI Taxonomy" id="34254"/>
    <lineage>
        <taxon>Eukaryota</taxon>
        <taxon>Viridiplantae</taxon>
        <taxon>Streptophyta</taxon>
        <taxon>Embryophyta</taxon>
        <taxon>Tracheophyta</taxon>
        <taxon>Spermatophyta</taxon>
        <taxon>Magnoliopsida</taxon>
        <taxon>eudicotyledons</taxon>
        <taxon>Gunneridae</taxon>
        <taxon>Pentapetalae</taxon>
        <taxon>asterids</taxon>
        <taxon>lamiids</taxon>
        <taxon>Boraginales</taxon>
        <taxon>Boraginaceae</taxon>
        <taxon>Boraginoideae</taxon>
        <taxon>Lithospermeae</taxon>
        <taxon>Lithospermum</taxon>
    </lineage>
</organism>
<proteinExistence type="predicted"/>
<evidence type="ECO:0000313" key="3">
    <source>
        <dbReference type="Proteomes" id="UP001454036"/>
    </source>
</evidence>